<feature type="non-terminal residue" evidence="1">
    <location>
        <position position="1"/>
    </location>
</feature>
<comment type="caution">
    <text evidence="1">The sequence shown here is derived from an EMBL/GenBank/DDBJ whole genome shotgun (WGS) entry which is preliminary data.</text>
</comment>
<name>A0AA39MV86_ARMTA</name>
<dbReference type="AlphaFoldDB" id="A0AA39MV86"/>
<dbReference type="Proteomes" id="UP001175211">
    <property type="component" value="Unassembled WGS sequence"/>
</dbReference>
<evidence type="ECO:0000313" key="1">
    <source>
        <dbReference type="EMBL" id="KAK0447902.1"/>
    </source>
</evidence>
<proteinExistence type="predicted"/>
<accession>A0AA39MV86</accession>
<evidence type="ECO:0000313" key="2">
    <source>
        <dbReference type="Proteomes" id="UP001175211"/>
    </source>
</evidence>
<dbReference type="RefSeq" id="XP_060326317.1">
    <property type="nucleotide sequence ID" value="XM_060466670.1"/>
</dbReference>
<organism evidence="1 2">
    <name type="scientific">Armillaria tabescens</name>
    <name type="common">Ringless honey mushroom</name>
    <name type="synonym">Agaricus tabescens</name>
    <dbReference type="NCBI Taxonomy" id="1929756"/>
    <lineage>
        <taxon>Eukaryota</taxon>
        <taxon>Fungi</taxon>
        <taxon>Dikarya</taxon>
        <taxon>Basidiomycota</taxon>
        <taxon>Agaricomycotina</taxon>
        <taxon>Agaricomycetes</taxon>
        <taxon>Agaricomycetidae</taxon>
        <taxon>Agaricales</taxon>
        <taxon>Marasmiineae</taxon>
        <taxon>Physalacriaceae</taxon>
        <taxon>Desarmillaria</taxon>
    </lineage>
</organism>
<keyword evidence="2" id="KW-1185">Reference proteome</keyword>
<sequence length="211" mass="24151">LPPNMANLCSAEMTWDQCLFVISRTRHICHVGAWVFFKHLGTILTGRISKILARTGSDPTVSNSAVIFLDHFNVSEHRDVRLNMPLLLKSNRLILVEPHDILFDFNAQHDCMFAHCEIKESDVYVRQERLETEVRAKHLAHNDDIRYLLNMHALHNAHLIRETLPRTLVAPIPYKPPAVRAQFHRDVAASLQVSGPEKRAITQAKAKETRD</sequence>
<dbReference type="EMBL" id="JAUEPS010000043">
    <property type="protein sequence ID" value="KAK0447902.1"/>
    <property type="molecule type" value="Genomic_DNA"/>
</dbReference>
<dbReference type="GeneID" id="85350218"/>
<reference evidence="1" key="1">
    <citation type="submission" date="2023-06" db="EMBL/GenBank/DDBJ databases">
        <authorList>
            <consortium name="Lawrence Berkeley National Laboratory"/>
            <person name="Ahrendt S."/>
            <person name="Sahu N."/>
            <person name="Indic B."/>
            <person name="Wong-Bajracharya J."/>
            <person name="Merenyi Z."/>
            <person name="Ke H.-M."/>
            <person name="Monk M."/>
            <person name="Kocsube S."/>
            <person name="Drula E."/>
            <person name="Lipzen A."/>
            <person name="Balint B."/>
            <person name="Henrissat B."/>
            <person name="Andreopoulos B."/>
            <person name="Martin F.M."/>
            <person name="Harder C.B."/>
            <person name="Rigling D."/>
            <person name="Ford K.L."/>
            <person name="Foster G.D."/>
            <person name="Pangilinan J."/>
            <person name="Papanicolaou A."/>
            <person name="Barry K."/>
            <person name="LaButti K."/>
            <person name="Viragh M."/>
            <person name="Koriabine M."/>
            <person name="Yan M."/>
            <person name="Riley R."/>
            <person name="Champramary S."/>
            <person name="Plett K.L."/>
            <person name="Tsai I.J."/>
            <person name="Slot J."/>
            <person name="Sipos G."/>
            <person name="Plett J."/>
            <person name="Nagy L.G."/>
            <person name="Grigoriev I.V."/>
        </authorList>
    </citation>
    <scope>NUCLEOTIDE SEQUENCE</scope>
    <source>
        <strain evidence="1">CCBAS 213</strain>
    </source>
</reference>
<protein>
    <submittedName>
        <fullName evidence="1">Uncharacterized protein</fullName>
    </submittedName>
</protein>
<feature type="non-terminal residue" evidence="1">
    <location>
        <position position="211"/>
    </location>
</feature>
<gene>
    <name evidence="1" type="ORF">EV420DRAFT_1244648</name>
</gene>